<dbReference type="Proteomes" id="UP000236321">
    <property type="component" value="Unassembled WGS sequence"/>
</dbReference>
<dbReference type="CDD" id="cd02440">
    <property type="entry name" value="AdoMet_MTases"/>
    <property type="match status" value="1"/>
</dbReference>
<evidence type="ECO:0000313" key="2">
    <source>
        <dbReference type="Proteomes" id="UP000236321"/>
    </source>
</evidence>
<dbReference type="InterPro" id="IPR029063">
    <property type="entry name" value="SAM-dependent_MTases_sf"/>
</dbReference>
<dbReference type="RefSeq" id="WP_002753461.1">
    <property type="nucleotide sequence ID" value="NZ_BEIU01000025.1"/>
</dbReference>
<gene>
    <name evidence="1" type="ORF">BGM30_33150</name>
</gene>
<reference evidence="2" key="1">
    <citation type="submission" date="2017-12" db="EMBL/GenBank/DDBJ databases">
        <title>Improved Draft Genome Sequence of Microcystis aeruginosa NIES-298, a Microcystin-Producing Cyanobacterium from Lake Kasumigaura, Japan.</title>
        <authorList>
            <person name="Yamaguchi H."/>
            <person name="Suzuki S."/>
            <person name="Kawachi M."/>
        </authorList>
    </citation>
    <scope>NUCLEOTIDE SEQUENCE [LARGE SCALE GENOMIC DNA]</scope>
    <source>
        <strain evidence="2">NIES-298</strain>
    </source>
</reference>
<keyword evidence="1" id="KW-0489">Methyltransferase</keyword>
<dbReference type="SUPFAM" id="SSF53335">
    <property type="entry name" value="S-adenosyl-L-methionine-dependent methyltransferases"/>
    <property type="match status" value="1"/>
</dbReference>
<accession>A0A2H6BVN4</accession>
<keyword evidence="1" id="KW-0808">Transferase</keyword>
<comment type="caution">
    <text evidence="1">The sequence shown here is derived from an EMBL/GenBank/DDBJ whole genome shotgun (WGS) entry which is preliminary data.</text>
</comment>
<name>A0A2H6BVN4_MICAE</name>
<evidence type="ECO:0000313" key="1">
    <source>
        <dbReference type="EMBL" id="GBD54222.1"/>
    </source>
</evidence>
<dbReference type="Gene3D" id="3.40.50.150">
    <property type="entry name" value="Vaccinia Virus protein VP39"/>
    <property type="match status" value="1"/>
</dbReference>
<sequence length="195" mass="21793">MKKVLNVGGNSKAIPLPPQYSEFEHLLLDIDPKGSPDIVCDARNLTTLESGQFDAVYCSHNLEHYYRHDVQRVLAGFLHVLKDGGFAHIRVPDIQELMRITIDRGLDIDDVLYQSPAGPIMVLDVLYGYSVEIERSKKDFFAHKTGFTHKSLLKALQKAGFSKIYSAAGNLEVSALAFKVAPDHDTRLLFNLPPD</sequence>
<dbReference type="InterPro" id="IPR013216">
    <property type="entry name" value="Methyltransf_11"/>
</dbReference>
<dbReference type="AlphaFoldDB" id="A0A2H6BVN4"/>
<proteinExistence type="predicted"/>
<protein>
    <submittedName>
        <fullName evidence="1">Generic methyltransferase</fullName>
    </submittedName>
</protein>
<dbReference type="EMBL" id="BEYQ01000011">
    <property type="protein sequence ID" value="GBD54222.1"/>
    <property type="molecule type" value="Genomic_DNA"/>
</dbReference>
<organism evidence="1 2">
    <name type="scientific">Microcystis aeruginosa NIES-298</name>
    <dbReference type="NCBI Taxonomy" id="449468"/>
    <lineage>
        <taxon>Bacteria</taxon>
        <taxon>Bacillati</taxon>
        <taxon>Cyanobacteriota</taxon>
        <taxon>Cyanophyceae</taxon>
        <taxon>Oscillatoriophycideae</taxon>
        <taxon>Chroococcales</taxon>
        <taxon>Microcystaceae</taxon>
        <taxon>Microcystis</taxon>
    </lineage>
</organism>
<dbReference type="GO" id="GO:0008757">
    <property type="term" value="F:S-adenosylmethionine-dependent methyltransferase activity"/>
    <property type="evidence" value="ECO:0007669"/>
    <property type="project" value="InterPro"/>
</dbReference>
<dbReference type="Pfam" id="PF08241">
    <property type="entry name" value="Methyltransf_11"/>
    <property type="match status" value="1"/>
</dbReference>
<dbReference type="GO" id="GO:0032259">
    <property type="term" value="P:methylation"/>
    <property type="evidence" value="ECO:0007669"/>
    <property type="project" value="UniProtKB-KW"/>
</dbReference>